<dbReference type="AlphaFoldDB" id="A0A412JE66"/>
<protein>
    <submittedName>
        <fullName evidence="1">Uncharacterized protein</fullName>
    </submittedName>
</protein>
<accession>A0A412JE66</accession>
<evidence type="ECO:0000313" key="2">
    <source>
        <dbReference type="Proteomes" id="UP000285283"/>
    </source>
</evidence>
<proteinExistence type="predicted"/>
<dbReference type="EMBL" id="QRVP01000027">
    <property type="protein sequence ID" value="RGS50686.1"/>
    <property type="molecule type" value="Genomic_DNA"/>
</dbReference>
<gene>
    <name evidence="1" type="ORF">DWX87_18890</name>
</gene>
<dbReference type="Proteomes" id="UP000285283">
    <property type="component" value="Unassembled WGS sequence"/>
</dbReference>
<evidence type="ECO:0000313" key="1">
    <source>
        <dbReference type="EMBL" id="RGS50686.1"/>
    </source>
</evidence>
<name>A0A412JE66_BACUN</name>
<organism evidence="1 2">
    <name type="scientific">Bacteroides uniformis</name>
    <dbReference type="NCBI Taxonomy" id="820"/>
    <lineage>
        <taxon>Bacteria</taxon>
        <taxon>Pseudomonadati</taxon>
        <taxon>Bacteroidota</taxon>
        <taxon>Bacteroidia</taxon>
        <taxon>Bacteroidales</taxon>
        <taxon>Bacteroidaceae</taxon>
        <taxon>Bacteroides</taxon>
    </lineage>
</organism>
<comment type="caution">
    <text evidence="1">The sequence shown here is derived from an EMBL/GenBank/DDBJ whole genome shotgun (WGS) entry which is preliminary data.</text>
</comment>
<reference evidence="1 2" key="1">
    <citation type="submission" date="2018-08" db="EMBL/GenBank/DDBJ databases">
        <title>A genome reference for cultivated species of the human gut microbiota.</title>
        <authorList>
            <person name="Zou Y."/>
            <person name="Xue W."/>
            <person name="Luo G."/>
        </authorList>
    </citation>
    <scope>NUCLEOTIDE SEQUENCE [LARGE SCALE GENOMIC DNA]</scope>
    <source>
        <strain evidence="1 2">AF21-53</strain>
    </source>
</reference>
<sequence>MQVVWCILIYKTFEERCIWGGGSLISNCRLGSERLKDSGKDIRELLPDVWKLKKSNENPIEV</sequence>